<name>A0A1I6HX38_9FIRM</name>
<keyword evidence="4" id="KW-1185">Reference proteome</keyword>
<evidence type="ECO:0000313" key="3">
    <source>
        <dbReference type="EMBL" id="SFR59021.1"/>
    </source>
</evidence>
<dbReference type="InterPro" id="IPR007809">
    <property type="entry name" value="FlgN-like"/>
</dbReference>
<feature type="coiled-coil region" evidence="2">
    <location>
        <begin position="99"/>
        <end position="126"/>
    </location>
</feature>
<dbReference type="Gene3D" id="1.20.58.300">
    <property type="entry name" value="FlgN-like"/>
    <property type="match status" value="1"/>
</dbReference>
<organism evidence="3 4">
    <name type="scientific">Anaeromicropila populeti</name>
    <dbReference type="NCBI Taxonomy" id="37658"/>
    <lineage>
        <taxon>Bacteria</taxon>
        <taxon>Bacillati</taxon>
        <taxon>Bacillota</taxon>
        <taxon>Clostridia</taxon>
        <taxon>Lachnospirales</taxon>
        <taxon>Lachnospiraceae</taxon>
        <taxon>Anaeromicropila</taxon>
    </lineage>
</organism>
<dbReference type="EMBL" id="FOYZ01000001">
    <property type="protein sequence ID" value="SFR59021.1"/>
    <property type="molecule type" value="Genomic_DNA"/>
</dbReference>
<dbReference type="STRING" id="37658.SAMN05661086_00370"/>
<protein>
    <submittedName>
        <fullName evidence="3">FlgN protein</fullName>
    </submittedName>
</protein>
<dbReference type="OrthoDB" id="2049621at2"/>
<evidence type="ECO:0000256" key="1">
    <source>
        <dbReference type="ARBA" id="ARBA00022795"/>
    </source>
</evidence>
<gene>
    <name evidence="3" type="ORF">SAMN05661086_00370</name>
</gene>
<keyword evidence="2" id="KW-0175">Coiled coil</keyword>
<reference evidence="3 4" key="1">
    <citation type="submission" date="2016-10" db="EMBL/GenBank/DDBJ databases">
        <authorList>
            <person name="de Groot N.N."/>
        </authorList>
    </citation>
    <scope>NUCLEOTIDE SEQUENCE [LARGE SCALE GENOMIC DNA]</scope>
    <source>
        <strain evidence="3 4">743A</strain>
    </source>
</reference>
<accession>A0A1I6HX38</accession>
<dbReference type="SUPFAM" id="SSF140566">
    <property type="entry name" value="FlgN-like"/>
    <property type="match status" value="1"/>
</dbReference>
<dbReference type="GO" id="GO:0044780">
    <property type="term" value="P:bacterial-type flagellum assembly"/>
    <property type="evidence" value="ECO:0007669"/>
    <property type="project" value="InterPro"/>
</dbReference>
<proteinExistence type="predicted"/>
<dbReference type="Pfam" id="PF05130">
    <property type="entry name" value="FlgN"/>
    <property type="match status" value="1"/>
</dbReference>
<sequence length="170" mass="19075">MASLIEELIITLEAEDALYAELLPTVEKKTKVIIDNDLEALQTISALEQTIVDQILGLEHKRSGIVQNIGVVLGKKADTLTLKVLVEILQKQPKEQKQLSELHDRLAKSLNRIREVNAQNKILIEQSLEMIEFNMNYLQSARMVPGNNYTRAASTVNVPLNQTGIFDAKQ</sequence>
<dbReference type="AlphaFoldDB" id="A0A1I6HX38"/>
<keyword evidence="1" id="KW-1005">Bacterial flagellum biogenesis</keyword>
<evidence type="ECO:0000313" key="4">
    <source>
        <dbReference type="Proteomes" id="UP000199659"/>
    </source>
</evidence>
<dbReference type="RefSeq" id="WP_092558989.1">
    <property type="nucleotide sequence ID" value="NZ_FOYZ01000001.1"/>
</dbReference>
<evidence type="ECO:0000256" key="2">
    <source>
        <dbReference type="SAM" id="Coils"/>
    </source>
</evidence>
<dbReference type="Proteomes" id="UP000199659">
    <property type="component" value="Unassembled WGS sequence"/>
</dbReference>
<dbReference type="InterPro" id="IPR036679">
    <property type="entry name" value="FlgN-like_sf"/>
</dbReference>